<accession>A0AAD7RFA9</accession>
<keyword evidence="2" id="KW-1185">Reference proteome</keyword>
<dbReference type="AlphaFoldDB" id="A0AAD7RFA9"/>
<reference evidence="1" key="1">
    <citation type="journal article" date="2023" name="Science">
        <title>Genome structures resolve the early diversification of teleost fishes.</title>
        <authorList>
            <person name="Parey E."/>
            <person name="Louis A."/>
            <person name="Montfort J."/>
            <person name="Bouchez O."/>
            <person name="Roques C."/>
            <person name="Iampietro C."/>
            <person name="Lluch J."/>
            <person name="Castinel A."/>
            <person name="Donnadieu C."/>
            <person name="Desvignes T."/>
            <person name="Floi Bucao C."/>
            <person name="Jouanno E."/>
            <person name="Wen M."/>
            <person name="Mejri S."/>
            <person name="Dirks R."/>
            <person name="Jansen H."/>
            <person name="Henkel C."/>
            <person name="Chen W.J."/>
            <person name="Zahm M."/>
            <person name="Cabau C."/>
            <person name="Klopp C."/>
            <person name="Thompson A.W."/>
            <person name="Robinson-Rechavi M."/>
            <person name="Braasch I."/>
            <person name="Lecointre G."/>
            <person name="Bobe J."/>
            <person name="Postlethwait J.H."/>
            <person name="Berthelot C."/>
            <person name="Roest Crollius H."/>
            <person name="Guiguen Y."/>
        </authorList>
    </citation>
    <scope>NUCLEOTIDE SEQUENCE</scope>
    <source>
        <strain evidence="1">NC1722</strain>
    </source>
</reference>
<dbReference type="EMBL" id="JAINUG010000298">
    <property type="protein sequence ID" value="KAJ8383236.1"/>
    <property type="molecule type" value="Genomic_DNA"/>
</dbReference>
<organism evidence="1 2">
    <name type="scientific">Aldrovandia affinis</name>
    <dbReference type="NCBI Taxonomy" id="143900"/>
    <lineage>
        <taxon>Eukaryota</taxon>
        <taxon>Metazoa</taxon>
        <taxon>Chordata</taxon>
        <taxon>Craniata</taxon>
        <taxon>Vertebrata</taxon>
        <taxon>Euteleostomi</taxon>
        <taxon>Actinopterygii</taxon>
        <taxon>Neopterygii</taxon>
        <taxon>Teleostei</taxon>
        <taxon>Notacanthiformes</taxon>
        <taxon>Halosauridae</taxon>
        <taxon>Aldrovandia</taxon>
    </lineage>
</organism>
<dbReference type="Proteomes" id="UP001221898">
    <property type="component" value="Unassembled WGS sequence"/>
</dbReference>
<protein>
    <submittedName>
        <fullName evidence="1">Uncharacterized protein</fullName>
    </submittedName>
</protein>
<proteinExistence type="predicted"/>
<comment type="caution">
    <text evidence="1">The sequence shown here is derived from an EMBL/GenBank/DDBJ whole genome shotgun (WGS) entry which is preliminary data.</text>
</comment>
<evidence type="ECO:0000313" key="2">
    <source>
        <dbReference type="Proteomes" id="UP001221898"/>
    </source>
</evidence>
<sequence length="126" mass="14118">MLGRHDSTHAVLPRLHKSVQAGALTLVEPVKALFSSLTFDPSSETAGQHQDPERACVRQAGEEEMGRMSAVESLRPVRSIICGVRPQRNGAGLFSLVLYVRERSFSRRDWFREDGTHMVREAKCNL</sequence>
<evidence type="ECO:0000313" key="1">
    <source>
        <dbReference type="EMBL" id="KAJ8383236.1"/>
    </source>
</evidence>
<name>A0AAD7RFA9_9TELE</name>
<gene>
    <name evidence="1" type="ORF">AAFF_G00222490</name>
</gene>